<keyword evidence="4" id="KW-1185">Reference proteome</keyword>
<dbReference type="RefSeq" id="WP_231390169.1">
    <property type="nucleotide sequence ID" value="NZ_MU158693.1"/>
</dbReference>
<dbReference type="EMBL" id="PSKQ01000027">
    <property type="protein sequence ID" value="MBE8723259.1"/>
    <property type="molecule type" value="Genomic_DNA"/>
</dbReference>
<evidence type="ECO:0000313" key="4">
    <source>
        <dbReference type="Proteomes" id="UP000618319"/>
    </source>
</evidence>
<evidence type="ECO:0000259" key="1">
    <source>
        <dbReference type="Pfam" id="PF01408"/>
    </source>
</evidence>
<dbReference type="InterPro" id="IPR000683">
    <property type="entry name" value="Gfo/Idh/MocA-like_OxRdtase_N"/>
</dbReference>
<dbReference type="SUPFAM" id="SSF55347">
    <property type="entry name" value="Glyceraldehyde-3-phosphate dehydrogenase-like, C-terminal domain"/>
    <property type="match status" value="1"/>
</dbReference>
<dbReference type="InterPro" id="IPR050463">
    <property type="entry name" value="Gfo/Idh/MocA_oxidrdct_glycsds"/>
</dbReference>
<organism evidence="3 4">
    <name type="scientific">Sphingobacterium pedocola</name>
    <dbReference type="NCBI Taxonomy" id="2082722"/>
    <lineage>
        <taxon>Bacteria</taxon>
        <taxon>Pseudomonadati</taxon>
        <taxon>Bacteroidota</taxon>
        <taxon>Sphingobacteriia</taxon>
        <taxon>Sphingobacteriales</taxon>
        <taxon>Sphingobacteriaceae</taxon>
        <taxon>Sphingobacterium</taxon>
    </lineage>
</organism>
<reference evidence="3 4" key="1">
    <citation type="submission" date="2018-02" db="EMBL/GenBank/DDBJ databases">
        <title>Sphingobacterium KA21.</title>
        <authorList>
            <person name="Vasarhelyi B.M."/>
            <person name="Deshmukh S."/>
            <person name="Balint B."/>
            <person name="Kukolya J."/>
        </authorList>
    </citation>
    <scope>NUCLEOTIDE SEQUENCE [LARGE SCALE GENOMIC DNA]</scope>
    <source>
        <strain evidence="3 4">Ka21</strain>
    </source>
</reference>
<evidence type="ECO:0000313" key="3">
    <source>
        <dbReference type="EMBL" id="MBE8723259.1"/>
    </source>
</evidence>
<name>A0ABR9TDX8_9SPHI</name>
<dbReference type="Gene3D" id="3.30.360.10">
    <property type="entry name" value="Dihydrodipicolinate Reductase, domain 2"/>
    <property type="match status" value="1"/>
</dbReference>
<proteinExistence type="predicted"/>
<protein>
    <submittedName>
        <fullName evidence="3">Oxidoreductase</fullName>
    </submittedName>
</protein>
<feature type="domain" description="Gfo/Idh/MocA-like oxidoreductase N-terminal" evidence="1">
    <location>
        <begin position="37"/>
        <end position="155"/>
    </location>
</feature>
<gene>
    <name evidence="3" type="ORF">C4F40_21280</name>
</gene>
<sequence>MNRRTFLLNGAVTLAGASMMGIPQILPAYPRGEKKLGVGIIGTGNRGAGMANIIRRLEGLEVVACNDVLPKNLEKGLAHAGSKAAAYSDYRQLLEDKRVEAVIIATPLHEHYRMAVDAIEAGKHVYVEKTMTYDIPQAIALEKKVLEHPELVFQVGYQYRYYGLYRRVKELIDAGWLGDVLQYECQYHRNSDWRNPVADPSLERQVNWRMYKEYSGGLMAELCSHQIDVLQWFGGANPVFVSGVGGIDYWKDGRETWDNVRALFEFPGGIKASVSSILSNAYKGYSLRVLGSNATVEIQQNKAYLYPEEKERELGVVDGVTGATVQSWGQGEPVPVNFEDLHDVNADPTVFALLDFLACIWDGKKPFSDVVTGKNSAIAVHKANQSIVSRTGQTWGL</sequence>
<comment type="caution">
    <text evidence="3">The sequence shown here is derived from an EMBL/GenBank/DDBJ whole genome shotgun (WGS) entry which is preliminary data.</text>
</comment>
<dbReference type="Pfam" id="PF01408">
    <property type="entry name" value="GFO_IDH_MocA"/>
    <property type="match status" value="1"/>
</dbReference>
<evidence type="ECO:0000259" key="2">
    <source>
        <dbReference type="Pfam" id="PF22725"/>
    </source>
</evidence>
<dbReference type="Proteomes" id="UP000618319">
    <property type="component" value="Unassembled WGS sequence"/>
</dbReference>
<feature type="domain" description="GFO/IDH/MocA-like oxidoreductase" evidence="2">
    <location>
        <begin position="165"/>
        <end position="296"/>
    </location>
</feature>
<dbReference type="PANTHER" id="PTHR43818:SF12">
    <property type="entry name" value="NADH-DEPENDENT DEHYDROGENASE-RELATED"/>
    <property type="match status" value="1"/>
</dbReference>
<dbReference type="Gene3D" id="3.40.50.720">
    <property type="entry name" value="NAD(P)-binding Rossmann-like Domain"/>
    <property type="match status" value="1"/>
</dbReference>
<dbReference type="SUPFAM" id="SSF51735">
    <property type="entry name" value="NAD(P)-binding Rossmann-fold domains"/>
    <property type="match status" value="1"/>
</dbReference>
<dbReference type="PANTHER" id="PTHR43818">
    <property type="entry name" value="BCDNA.GH03377"/>
    <property type="match status" value="1"/>
</dbReference>
<accession>A0ABR9TDX8</accession>
<dbReference type="InterPro" id="IPR055170">
    <property type="entry name" value="GFO_IDH_MocA-like_dom"/>
</dbReference>
<dbReference type="Pfam" id="PF22725">
    <property type="entry name" value="GFO_IDH_MocA_C3"/>
    <property type="match status" value="1"/>
</dbReference>
<dbReference type="InterPro" id="IPR036291">
    <property type="entry name" value="NAD(P)-bd_dom_sf"/>
</dbReference>